<dbReference type="EMBL" id="ML210971">
    <property type="protein sequence ID" value="TFK94218.1"/>
    <property type="molecule type" value="Genomic_DNA"/>
</dbReference>
<keyword evidence="1 4" id="KW-0378">Hydrolase</keyword>
<dbReference type="PRINTS" id="PR00412">
    <property type="entry name" value="EPOXHYDRLASE"/>
</dbReference>
<dbReference type="PRINTS" id="PR00111">
    <property type="entry name" value="ABHYDROLASE"/>
</dbReference>
<comment type="similarity">
    <text evidence="2">Belongs to the AB hydrolase superfamily. Epoxide hydrolase family.</text>
</comment>
<dbReference type="InterPro" id="IPR000639">
    <property type="entry name" value="Epox_hydrolase-like"/>
</dbReference>
<dbReference type="GO" id="GO:0016787">
    <property type="term" value="F:hydrolase activity"/>
    <property type="evidence" value="ECO:0007669"/>
    <property type="project" value="UniProtKB-KW"/>
</dbReference>
<organism evidence="4 5">
    <name type="scientific">Polyporus arcularius HHB13444</name>
    <dbReference type="NCBI Taxonomy" id="1314778"/>
    <lineage>
        <taxon>Eukaryota</taxon>
        <taxon>Fungi</taxon>
        <taxon>Dikarya</taxon>
        <taxon>Basidiomycota</taxon>
        <taxon>Agaricomycotina</taxon>
        <taxon>Agaricomycetes</taxon>
        <taxon>Polyporales</taxon>
        <taxon>Polyporaceae</taxon>
        <taxon>Polyporus</taxon>
    </lineage>
</organism>
<evidence type="ECO:0000256" key="1">
    <source>
        <dbReference type="ARBA" id="ARBA00022801"/>
    </source>
</evidence>
<dbReference type="SUPFAM" id="SSF53474">
    <property type="entry name" value="alpha/beta-Hydrolases"/>
    <property type="match status" value="1"/>
</dbReference>
<feature type="domain" description="AB hydrolase-1" evidence="3">
    <location>
        <begin position="39"/>
        <end position="311"/>
    </location>
</feature>
<accession>A0A5C3Q1Z9</accession>
<dbReference type="Gene3D" id="3.40.50.1820">
    <property type="entry name" value="alpha/beta hydrolase"/>
    <property type="match status" value="1"/>
</dbReference>
<dbReference type="PANTHER" id="PTHR43329">
    <property type="entry name" value="EPOXIDE HYDROLASE"/>
    <property type="match status" value="1"/>
</dbReference>
<sequence length="339" mass="39020">MDPANPASFNHRTELLSTGRRYHFVDQLPANYNPKTTKTIVCVHGFPDLWYGWRYQIKPWVDLGYRVVVPDKLGYGGTDKPEDAIHYTSKRISDDIAALMDLLQIEKAVIIGHDWGCFMVSRFALWHPDKLLALVLLSVPFVPPSKEYISLEQMVERFPNWGYQLYFREKSTNAEIERHLSKFFKLIYRRRKNKDSPLSKWTLPGGLKEVLESSPVHNDTGFLTQQEFDYYVSQFDKNMNGPLNYYRTTQHRFQEEQEDGVLPAPGADLPVLLIVGKDDPTANKGALEVTKKLIPQVEIELIDGVGHWVMVECKEHITESIPRFLQNALATTSNVHTKL</sequence>
<dbReference type="InterPro" id="IPR029058">
    <property type="entry name" value="AB_hydrolase_fold"/>
</dbReference>
<name>A0A5C3Q1Z9_9APHY</name>
<gene>
    <name evidence="4" type="ORF">K466DRAFT_536379</name>
</gene>
<evidence type="ECO:0000256" key="2">
    <source>
        <dbReference type="ARBA" id="ARBA00038334"/>
    </source>
</evidence>
<proteinExistence type="inferred from homology"/>
<evidence type="ECO:0000313" key="5">
    <source>
        <dbReference type="Proteomes" id="UP000308197"/>
    </source>
</evidence>
<dbReference type="AlphaFoldDB" id="A0A5C3Q1Z9"/>
<evidence type="ECO:0000313" key="4">
    <source>
        <dbReference type="EMBL" id="TFK94218.1"/>
    </source>
</evidence>
<protein>
    <submittedName>
        <fullName evidence="4">Alpha/beta-hydrolase</fullName>
    </submittedName>
</protein>
<dbReference type="InParanoid" id="A0A5C3Q1Z9"/>
<keyword evidence="5" id="KW-1185">Reference proteome</keyword>
<reference evidence="4 5" key="1">
    <citation type="journal article" date="2019" name="Nat. Ecol. Evol.">
        <title>Megaphylogeny resolves global patterns of mushroom evolution.</title>
        <authorList>
            <person name="Varga T."/>
            <person name="Krizsan K."/>
            <person name="Foldi C."/>
            <person name="Dima B."/>
            <person name="Sanchez-Garcia M."/>
            <person name="Sanchez-Ramirez S."/>
            <person name="Szollosi G.J."/>
            <person name="Szarkandi J.G."/>
            <person name="Papp V."/>
            <person name="Albert L."/>
            <person name="Andreopoulos W."/>
            <person name="Angelini C."/>
            <person name="Antonin V."/>
            <person name="Barry K.W."/>
            <person name="Bougher N.L."/>
            <person name="Buchanan P."/>
            <person name="Buyck B."/>
            <person name="Bense V."/>
            <person name="Catcheside P."/>
            <person name="Chovatia M."/>
            <person name="Cooper J."/>
            <person name="Damon W."/>
            <person name="Desjardin D."/>
            <person name="Finy P."/>
            <person name="Geml J."/>
            <person name="Haridas S."/>
            <person name="Hughes K."/>
            <person name="Justo A."/>
            <person name="Karasinski D."/>
            <person name="Kautmanova I."/>
            <person name="Kiss B."/>
            <person name="Kocsube S."/>
            <person name="Kotiranta H."/>
            <person name="LaButti K.M."/>
            <person name="Lechner B.E."/>
            <person name="Liimatainen K."/>
            <person name="Lipzen A."/>
            <person name="Lukacs Z."/>
            <person name="Mihaltcheva S."/>
            <person name="Morgado L.N."/>
            <person name="Niskanen T."/>
            <person name="Noordeloos M.E."/>
            <person name="Ohm R.A."/>
            <person name="Ortiz-Santana B."/>
            <person name="Ovrebo C."/>
            <person name="Racz N."/>
            <person name="Riley R."/>
            <person name="Savchenko A."/>
            <person name="Shiryaev A."/>
            <person name="Soop K."/>
            <person name="Spirin V."/>
            <person name="Szebenyi C."/>
            <person name="Tomsovsky M."/>
            <person name="Tulloss R.E."/>
            <person name="Uehling J."/>
            <person name="Grigoriev I.V."/>
            <person name="Vagvolgyi C."/>
            <person name="Papp T."/>
            <person name="Martin F.M."/>
            <person name="Miettinen O."/>
            <person name="Hibbett D.S."/>
            <person name="Nagy L.G."/>
        </authorList>
    </citation>
    <scope>NUCLEOTIDE SEQUENCE [LARGE SCALE GENOMIC DNA]</scope>
    <source>
        <strain evidence="4 5">HHB13444</strain>
    </source>
</reference>
<evidence type="ECO:0000259" key="3">
    <source>
        <dbReference type="Pfam" id="PF00561"/>
    </source>
</evidence>
<dbReference type="Pfam" id="PF00561">
    <property type="entry name" value="Abhydrolase_1"/>
    <property type="match status" value="1"/>
</dbReference>
<dbReference type="Proteomes" id="UP000308197">
    <property type="component" value="Unassembled WGS sequence"/>
</dbReference>
<dbReference type="STRING" id="1314778.A0A5C3Q1Z9"/>
<dbReference type="InterPro" id="IPR000073">
    <property type="entry name" value="AB_hydrolase_1"/>
</dbReference>